<evidence type="ECO:0000256" key="4">
    <source>
        <dbReference type="ARBA" id="ARBA00022960"/>
    </source>
</evidence>
<evidence type="ECO:0000256" key="9">
    <source>
        <dbReference type="RuleBase" id="RU004016"/>
    </source>
</evidence>
<feature type="binding site" evidence="8">
    <location>
        <position position="253"/>
    </location>
    <ligand>
        <name>substrate</name>
    </ligand>
</feature>
<keyword evidence="2" id="KW-0732">Signal</keyword>
<keyword evidence="11" id="KW-0645">Protease</keyword>
<dbReference type="Pfam" id="PF00768">
    <property type="entry name" value="Peptidase_S11"/>
    <property type="match status" value="1"/>
</dbReference>
<evidence type="ECO:0000313" key="12">
    <source>
        <dbReference type="Proteomes" id="UP000181728"/>
    </source>
</evidence>
<feature type="domain" description="Peptidase S11 D-alanyl-D-alanine carboxypeptidase A N-terminal" evidence="10">
    <location>
        <begin position="33"/>
        <end position="282"/>
    </location>
</feature>
<reference evidence="11 12" key="1">
    <citation type="journal article" date="2016" name="BMC Genomics">
        <title>Consensus pan-genome assembly of the specialised wine bacterium Oenococcus oeni.</title>
        <authorList>
            <person name="Sternes P.R."/>
            <person name="Borneman A.R."/>
        </authorList>
    </citation>
    <scope>NUCLEOTIDE SEQUENCE [LARGE SCALE GENOMIC DNA]</scope>
    <source>
        <strain evidence="11 12">AWRIB661</strain>
    </source>
</reference>
<evidence type="ECO:0000256" key="8">
    <source>
        <dbReference type="PIRSR" id="PIRSR618044-2"/>
    </source>
</evidence>
<feature type="active site" description="Acyl-ester intermediate" evidence="7">
    <location>
        <position position="65"/>
    </location>
</feature>
<keyword evidence="6" id="KW-0961">Cell wall biogenesis/degradation</keyword>
<evidence type="ECO:0000256" key="2">
    <source>
        <dbReference type="ARBA" id="ARBA00022729"/>
    </source>
</evidence>
<feature type="active site" description="Proton acceptor" evidence="7">
    <location>
        <position position="68"/>
    </location>
</feature>
<keyword evidence="4" id="KW-0133">Cell shape</keyword>
<dbReference type="PANTHER" id="PTHR21581">
    <property type="entry name" value="D-ALANYL-D-ALANINE CARBOXYPEPTIDASE"/>
    <property type="match status" value="1"/>
</dbReference>
<evidence type="ECO:0000256" key="3">
    <source>
        <dbReference type="ARBA" id="ARBA00022801"/>
    </source>
</evidence>
<evidence type="ECO:0000256" key="5">
    <source>
        <dbReference type="ARBA" id="ARBA00022984"/>
    </source>
</evidence>
<dbReference type="AlphaFoldDB" id="A0A6N4A327"/>
<name>A0A6N4A327_OENOE</name>
<evidence type="ECO:0000256" key="6">
    <source>
        <dbReference type="ARBA" id="ARBA00023316"/>
    </source>
</evidence>
<keyword evidence="11" id="KW-0121">Carboxypeptidase</keyword>
<dbReference type="PRINTS" id="PR00725">
    <property type="entry name" value="DADACBPTASE1"/>
</dbReference>
<dbReference type="GO" id="GO:0071555">
    <property type="term" value="P:cell wall organization"/>
    <property type="evidence" value="ECO:0007669"/>
    <property type="project" value="UniProtKB-KW"/>
</dbReference>
<sequence length="423" mass="46081">MQLKTFKQFILSLFAFFTVFSINVLKVKAAIITPSIKAKGAIVIDEKTGQILASKNADKRYPIASISKLLIAYLVEKRIKENKISLNTKVKVPSGIVAISQETTITNVPLSATRSYTIKELLEDALLPSGNGAAIALGEAITGSVSKTKTAMEKLLSSWNIKGVKIYSPAGLTNGEMGTYKDKSASNDAENKLSAKELAEVSRHLMLDFPSIRKITDKSSAVVSSTSGSSYTIENTNQLLKNIKSPYKFTGIKTGSAESIGGNFIGETRIKGQKVITVVLGSGSMSDESTRFIQTVSMLSQLNKASSIKKIAKSEGSAKLIAAAGKNGKVKTINSYRYSLFVPKKKTSLVYSSIKVKKNISYPLSKGKMIGYDEVKTSSNLANDFLYGKYLSVKVDSNERVKETNFIVRAWRQLFFSKSFQTN</sequence>
<dbReference type="InterPro" id="IPR001967">
    <property type="entry name" value="Peptidase_S11_N"/>
</dbReference>
<dbReference type="SUPFAM" id="SSF56601">
    <property type="entry name" value="beta-lactamase/transpeptidase-like"/>
    <property type="match status" value="1"/>
</dbReference>
<keyword evidence="3" id="KW-0378">Hydrolase</keyword>
<dbReference type="Proteomes" id="UP000181728">
    <property type="component" value="Unassembled WGS sequence"/>
</dbReference>
<dbReference type="Gene3D" id="3.40.710.10">
    <property type="entry name" value="DD-peptidase/beta-lactamase superfamily"/>
    <property type="match status" value="1"/>
</dbReference>
<dbReference type="GO" id="GO:0009252">
    <property type="term" value="P:peptidoglycan biosynthetic process"/>
    <property type="evidence" value="ECO:0007669"/>
    <property type="project" value="UniProtKB-KW"/>
</dbReference>
<gene>
    <name evidence="11" type="ORF">ATX59_03425</name>
</gene>
<dbReference type="InterPro" id="IPR018044">
    <property type="entry name" value="Peptidase_S11"/>
</dbReference>
<dbReference type="EMBL" id="MLOK01000031">
    <property type="protein sequence ID" value="OIM21519.1"/>
    <property type="molecule type" value="Genomic_DNA"/>
</dbReference>
<evidence type="ECO:0000256" key="7">
    <source>
        <dbReference type="PIRSR" id="PIRSR618044-1"/>
    </source>
</evidence>
<accession>A0A6N4A327</accession>
<evidence type="ECO:0000313" key="11">
    <source>
        <dbReference type="EMBL" id="OIM21519.1"/>
    </source>
</evidence>
<comment type="similarity">
    <text evidence="1 9">Belongs to the peptidase S11 family.</text>
</comment>
<dbReference type="InterPro" id="IPR012338">
    <property type="entry name" value="Beta-lactam/transpept-like"/>
</dbReference>
<protein>
    <submittedName>
        <fullName evidence="11">D-alanyl-D-alanine carboxypeptidase</fullName>
    </submittedName>
</protein>
<evidence type="ECO:0000256" key="1">
    <source>
        <dbReference type="ARBA" id="ARBA00007164"/>
    </source>
</evidence>
<dbReference type="PANTHER" id="PTHR21581:SF11">
    <property type="entry name" value="D-ALANYL-D-ALANINE CARBOXYPEPTIDASE DACA"/>
    <property type="match status" value="1"/>
</dbReference>
<feature type="active site" evidence="7">
    <location>
        <position position="129"/>
    </location>
</feature>
<dbReference type="GO" id="GO:0006508">
    <property type="term" value="P:proteolysis"/>
    <property type="evidence" value="ECO:0007669"/>
    <property type="project" value="InterPro"/>
</dbReference>
<dbReference type="GO" id="GO:0009002">
    <property type="term" value="F:serine-type D-Ala-D-Ala carboxypeptidase activity"/>
    <property type="evidence" value="ECO:0007669"/>
    <property type="project" value="InterPro"/>
</dbReference>
<organism evidence="11 12">
    <name type="scientific">Oenococcus oeni</name>
    <name type="common">Leuconostoc oenos</name>
    <dbReference type="NCBI Taxonomy" id="1247"/>
    <lineage>
        <taxon>Bacteria</taxon>
        <taxon>Bacillati</taxon>
        <taxon>Bacillota</taxon>
        <taxon>Bacilli</taxon>
        <taxon>Lactobacillales</taxon>
        <taxon>Lactobacillaceae</taxon>
        <taxon>Oenococcus</taxon>
    </lineage>
</organism>
<proteinExistence type="inferred from homology"/>
<evidence type="ECO:0000259" key="10">
    <source>
        <dbReference type="Pfam" id="PF00768"/>
    </source>
</evidence>
<dbReference type="RefSeq" id="WP_071448922.1">
    <property type="nucleotide sequence ID" value="NZ_MLOK01000031.1"/>
</dbReference>
<comment type="caution">
    <text evidence="11">The sequence shown here is derived from an EMBL/GenBank/DDBJ whole genome shotgun (WGS) entry which is preliminary data.</text>
</comment>
<dbReference type="GO" id="GO:0008360">
    <property type="term" value="P:regulation of cell shape"/>
    <property type="evidence" value="ECO:0007669"/>
    <property type="project" value="UniProtKB-KW"/>
</dbReference>
<keyword evidence="5" id="KW-0573">Peptidoglycan synthesis</keyword>